<name>A0AAV8VG20_9CUCU</name>
<sequence>MACDISNYSYSSEDCVARSRAISEYFSLLLSRANSKEGRYSESMKIEQLKTPLIYQKHLMNHWKWWWKHSQIYRKYEVKYHQIRKCPLRTMNSLSINDHVVI</sequence>
<proteinExistence type="predicted"/>
<protein>
    <submittedName>
        <fullName evidence="1">Uncharacterized protein</fullName>
    </submittedName>
</protein>
<organism evidence="1 2">
    <name type="scientific">Exocentrus adspersus</name>
    <dbReference type="NCBI Taxonomy" id="1586481"/>
    <lineage>
        <taxon>Eukaryota</taxon>
        <taxon>Metazoa</taxon>
        <taxon>Ecdysozoa</taxon>
        <taxon>Arthropoda</taxon>
        <taxon>Hexapoda</taxon>
        <taxon>Insecta</taxon>
        <taxon>Pterygota</taxon>
        <taxon>Neoptera</taxon>
        <taxon>Endopterygota</taxon>
        <taxon>Coleoptera</taxon>
        <taxon>Polyphaga</taxon>
        <taxon>Cucujiformia</taxon>
        <taxon>Chrysomeloidea</taxon>
        <taxon>Cerambycidae</taxon>
        <taxon>Lamiinae</taxon>
        <taxon>Acanthocinini</taxon>
        <taxon>Exocentrus</taxon>
    </lineage>
</organism>
<keyword evidence="2" id="KW-1185">Reference proteome</keyword>
<evidence type="ECO:0000313" key="1">
    <source>
        <dbReference type="EMBL" id="KAJ8913134.1"/>
    </source>
</evidence>
<evidence type="ECO:0000313" key="2">
    <source>
        <dbReference type="Proteomes" id="UP001159042"/>
    </source>
</evidence>
<accession>A0AAV8VG20</accession>
<comment type="caution">
    <text evidence="1">The sequence shown here is derived from an EMBL/GenBank/DDBJ whole genome shotgun (WGS) entry which is preliminary data.</text>
</comment>
<dbReference type="Proteomes" id="UP001159042">
    <property type="component" value="Unassembled WGS sequence"/>
</dbReference>
<gene>
    <name evidence="1" type="ORF">NQ315_006052</name>
</gene>
<dbReference type="EMBL" id="JANEYG010000101">
    <property type="protein sequence ID" value="KAJ8913134.1"/>
    <property type="molecule type" value="Genomic_DNA"/>
</dbReference>
<reference evidence="1 2" key="1">
    <citation type="journal article" date="2023" name="Insect Mol. Biol.">
        <title>Genome sequencing provides insights into the evolution of gene families encoding plant cell wall-degrading enzymes in longhorned beetles.</title>
        <authorList>
            <person name="Shin N.R."/>
            <person name="Okamura Y."/>
            <person name="Kirsch R."/>
            <person name="Pauchet Y."/>
        </authorList>
    </citation>
    <scope>NUCLEOTIDE SEQUENCE [LARGE SCALE GENOMIC DNA]</scope>
    <source>
        <strain evidence="1">EAD_L_NR</strain>
    </source>
</reference>
<dbReference type="AlphaFoldDB" id="A0AAV8VG20"/>